<keyword evidence="1" id="KW-0378">Hydrolase</keyword>
<feature type="signal peptide" evidence="3">
    <location>
        <begin position="1"/>
        <end position="20"/>
    </location>
</feature>
<name>A0A6I2MJL3_9FLAO</name>
<dbReference type="GO" id="GO:0005975">
    <property type="term" value="P:carbohydrate metabolic process"/>
    <property type="evidence" value="ECO:0007669"/>
    <property type="project" value="InterPro"/>
</dbReference>
<dbReference type="RefSeq" id="WP_154362953.1">
    <property type="nucleotide sequence ID" value="NZ_CANMYZ010000001.1"/>
</dbReference>
<dbReference type="PANTHER" id="PTHR10357">
    <property type="entry name" value="ALPHA-AMYLASE FAMILY MEMBER"/>
    <property type="match status" value="1"/>
</dbReference>
<dbReference type="InterPro" id="IPR015171">
    <property type="entry name" value="Cyc-maltodext_N"/>
</dbReference>
<dbReference type="AlphaFoldDB" id="A0A6I2MJL3"/>
<dbReference type="InterPro" id="IPR017853">
    <property type="entry name" value="GH"/>
</dbReference>
<evidence type="ECO:0000256" key="2">
    <source>
        <dbReference type="ARBA" id="ARBA00023295"/>
    </source>
</evidence>
<keyword evidence="2" id="KW-0326">Glycosidase</keyword>
<feature type="domain" description="Glycosyl hydrolase family 13 catalytic" evidence="4">
    <location>
        <begin position="131"/>
        <end position="528"/>
    </location>
</feature>
<evidence type="ECO:0000313" key="5">
    <source>
        <dbReference type="EMBL" id="MRX62780.1"/>
    </source>
</evidence>
<evidence type="ECO:0000256" key="3">
    <source>
        <dbReference type="SAM" id="SignalP"/>
    </source>
</evidence>
<dbReference type="SUPFAM" id="SSF51445">
    <property type="entry name" value="(Trans)glycosidases"/>
    <property type="match status" value="1"/>
</dbReference>
<dbReference type="Gene3D" id="3.20.20.80">
    <property type="entry name" value="Glycosidases"/>
    <property type="match status" value="1"/>
</dbReference>
<dbReference type="Pfam" id="PF10438">
    <property type="entry name" value="Cyc-maltodext_C"/>
    <property type="match status" value="1"/>
</dbReference>
<dbReference type="Proteomes" id="UP000443153">
    <property type="component" value="Unassembled WGS sequence"/>
</dbReference>
<evidence type="ECO:0000259" key="4">
    <source>
        <dbReference type="SMART" id="SM00642"/>
    </source>
</evidence>
<feature type="chain" id="PRO_5026275622" evidence="3">
    <location>
        <begin position="21"/>
        <end position="618"/>
    </location>
</feature>
<dbReference type="InterPro" id="IPR006047">
    <property type="entry name" value="GH13_cat_dom"/>
</dbReference>
<keyword evidence="3" id="KW-0732">Signal</keyword>
<dbReference type="InterPro" id="IPR019492">
    <property type="entry name" value="Cyclo-malto-dextrinase_C"/>
</dbReference>
<gene>
    <name evidence="5" type="ORF">GJ691_01250</name>
</gene>
<dbReference type="PANTHER" id="PTHR10357:SF210">
    <property type="entry name" value="MALTODEXTRIN GLUCOSIDASE"/>
    <property type="match status" value="1"/>
</dbReference>
<dbReference type="OrthoDB" id="9805159at2"/>
<dbReference type="SMART" id="SM00642">
    <property type="entry name" value="Aamy"/>
    <property type="match status" value="1"/>
</dbReference>
<evidence type="ECO:0000256" key="1">
    <source>
        <dbReference type="ARBA" id="ARBA00022801"/>
    </source>
</evidence>
<protein>
    <submittedName>
        <fullName evidence="5">Alpha-amylase</fullName>
    </submittedName>
</protein>
<dbReference type="Gene3D" id="2.60.40.10">
    <property type="entry name" value="Immunoglobulins"/>
    <property type="match status" value="1"/>
</dbReference>
<dbReference type="SUPFAM" id="SSF51011">
    <property type="entry name" value="Glycosyl hydrolase domain"/>
    <property type="match status" value="1"/>
</dbReference>
<comment type="caution">
    <text evidence="5">The sequence shown here is derived from an EMBL/GenBank/DDBJ whole genome shotgun (WGS) entry which is preliminary data.</text>
</comment>
<dbReference type="EMBL" id="WKJH01000001">
    <property type="protein sequence ID" value="MRX62780.1"/>
    <property type="molecule type" value="Genomic_DNA"/>
</dbReference>
<reference evidence="5 6" key="1">
    <citation type="submission" date="2019-11" db="EMBL/GenBank/DDBJ databases">
        <title>Maribacter lutea sp. nov., a marine bacterium isolated from intertidal sand.</title>
        <authorList>
            <person name="Liu A."/>
        </authorList>
    </citation>
    <scope>NUCLEOTIDE SEQUENCE [LARGE SCALE GENOMIC DNA]</scope>
    <source>
        <strain evidence="5 6">RZ05</strain>
    </source>
</reference>
<dbReference type="GO" id="GO:0016798">
    <property type="term" value="F:hydrolase activity, acting on glycosyl bonds"/>
    <property type="evidence" value="ECO:0007669"/>
    <property type="project" value="UniProtKB-KW"/>
</dbReference>
<organism evidence="5 6">
    <name type="scientific">Maribacter luteus</name>
    <dbReference type="NCBI Taxonomy" id="2594478"/>
    <lineage>
        <taxon>Bacteria</taxon>
        <taxon>Pseudomonadati</taxon>
        <taxon>Bacteroidota</taxon>
        <taxon>Flavobacteriia</taxon>
        <taxon>Flavobacteriales</taxon>
        <taxon>Flavobacteriaceae</taxon>
        <taxon>Maribacter</taxon>
    </lineage>
</organism>
<dbReference type="SUPFAM" id="SSF81296">
    <property type="entry name" value="E set domains"/>
    <property type="match status" value="1"/>
</dbReference>
<dbReference type="Pfam" id="PF09087">
    <property type="entry name" value="Cyc-maltodext_N"/>
    <property type="match status" value="1"/>
</dbReference>
<dbReference type="CDD" id="cd11340">
    <property type="entry name" value="AmyAc_bac_CMD_like_3"/>
    <property type="match status" value="1"/>
</dbReference>
<evidence type="ECO:0000313" key="6">
    <source>
        <dbReference type="Proteomes" id="UP000443153"/>
    </source>
</evidence>
<dbReference type="InterPro" id="IPR013780">
    <property type="entry name" value="Glyco_hydro_b"/>
</dbReference>
<sequence>MKRILFILTVVLLQSSTSYGQQPINRVEPPNWWIGMQYNEVELMVYGQDIASYSVSLDTYEGVTLKQIKQVPNENYLFIDLKIDERTLPGNLTLRFTKNGTEPVIHSYPLLKRDPESKRVAGFNTSDAIYLITPDRFVNGDTGNDTVDGLKEKADRTFKGGRHGGDVQGIVNSLDYIKDLGFTAIWINPILENDMHTYSYHGYSTTDFYKVDPRYGSNESFKSLCKEASDKGMKVIMDMIANHCGLDHWWMQDLPSEDWINQWPEYTETNHKKTVILDPYASKIDYKQFFDGWFVPSMPDLNQRNESMAKYLIQNTLWWIEYSGISGIRMDTYPYPDMYFMSDWTKAVMDEYPNFNIVGEEWVTRPTIVSYWQKGKENKNGYTSYLKSLMDFPLQNALVTSLNKEKTWASSWTDLYETLGQDYLYPDPNNLVIFPDNHDMSRIYTQLNEDFDKYKLALTYIATVRGIPQIYYGTEILMKNPGTEDHGIIRSDFPGGWKNDKINAFTGKGLSAKEKEAQEFVKKLMNWRKNSTLVHHGKLMHFAPKNQDEIYVMFRYDDKEKIMVVLNKNTKDMELDLKPYKEILGDQLTGKDILSGKEFTAAKKISVKAMGSLIIEIE</sequence>
<keyword evidence="6" id="KW-1185">Reference proteome</keyword>
<dbReference type="Pfam" id="PF00128">
    <property type="entry name" value="Alpha-amylase"/>
    <property type="match status" value="1"/>
</dbReference>
<proteinExistence type="predicted"/>
<dbReference type="Gene3D" id="2.60.40.1180">
    <property type="entry name" value="Golgi alpha-mannosidase II"/>
    <property type="match status" value="1"/>
</dbReference>
<dbReference type="InterPro" id="IPR013783">
    <property type="entry name" value="Ig-like_fold"/>
</dbReference>
<dbReference type="InterPro" id="IPR014756">
    <property type="entry name" value="Ig_E-set"/>
</dbReference>
<accession>A0A6I2MJL3</accession>